<dbReference type="Gene3D" id="3.90.25.10">
    <property type="entry name" value="UDP-galactose 4-epimerase, domain 1"/>
    <property type="match status" value="1"/>
</dbReference>
<evidence type="ECO:0000313" key="4">
    <source>
        <dbReference type="Proteomes" id="UP000192674"/>
    </source>
</evidence>
<dbReference type="PANTHER" id="PTHR43000">
    <property type="entry name" value="DTDP-D-GLUCOSE 4,6-DEHYDRATASE-RELATED"/>
    <property type="match status" value="1"/>
</dbReference>
<dbReference type="Gene3D" id="3.40.50.720">
    <property type="entry name" value="NAD(P)-binding Rossmann-like Domain"/>
    <property type="match status" value="1"/>
</dbReference>
<dbReference type="SUPFAM" id="SSF51735">
    <property type="entry name" value="NAD(P)-binding Rossmann-fold domains"/>
    <property type="match status" value="1"/>
</dbReference>
<gene>
    <name evidence="3" type="ORF">SAMN05661093_10113</name>
</gene>
<dbReference type="InterPro" id="IPR001509">
    <property type="entry name" value="Epimerase_deHydtase"/>
</dbReference>
<accession>A0A1Y5Y9I4</accession>
<keyword evidence="4" id="KW-1185">Reference proteome</keyword>
<evidence type="ECO:0000313" key="3">
    <source>
        <dbReference type="EMBL" id="SMD26530.1"/>
    </source>
</evidence>
<organism evidence="3 4">
    <name type="scientific">Kibdelosporangium aridum</name>
    <dbReference type="NCBI Taxonomy" id="2030"/>
    <lineage>
        <taxon>Bacteria</taxon>
        <taxon>Bacillati</taxon>
        <taxon>Actinomycetota</taxon>
        <taxon>Actinomycetes</taxon>
        <taxon>Pseudonocardiales</taxon>
        <taxon>Pseudonocardiaceae</taxon>
        <taxon>Kibdelosporangium</taxon>
    </lineage>
</organism>
<dbReference type="EMBL" id="FWXV01000015">
    <property type="protein sequence ID" value="SMD26530.1"/>
    <property type="molecule type" value="Genomic_DNA"/>
</dbReference>
<dbReference type="InterPro" id="IPR036291">
    <property type="entry name" value="NAD(P)-bd_dom_sf"/>
</dbReference>
<comment type="similarity">
    <text evidence="1">Belongs to the NAD(P)-dependent epimerase/dehydratase family.</text>
</comment>
<feature type="domain" description="NAD-dependent epimerase/dehydratase" evidence="2">
    <location>
        <begin position="23"/>
        <end position="256"/>
    </location>
</feature>
<name>A0A1Y5Y9I4_KIBAR</name>
<dbReference type="Proteomes" id="UP000192674">
    <property type="component" value="Unassembled WGS sequence"/>
</dbReference>
<evidence type="ECO:0000256" key="1">
    <source>
        <dbReference type="ARBA" id="ARBA00007637"/>
    </source>
</evidence>
<sequence>MATVSWPDRLVDGMTDTGAGRTVMVTGGCGFIGTHLVTSLRRQGFEVVVVDRLAYPDDSVESIRLDIAEFEDCAATVKEVDPAVIFHLAASSTIDSAFNDPHGSLADNIGGTMNMLEAARVACTGLQRFVLSSTDKVYGELSGEAYVESSALHARGVYDVGKLSSDNLVRLYGYEFGVPVATLRLCNVFGPGDPNTGSRIVPRTLSRLFDEAGPLPPVIYEGSMAHGRDYVYVTDAVRALTTIAFDPRALGEVFNMAPAAHRTTLDLVEEMIEQSRQACEPYDRDRADTIRKNGYEVVSGAGMPSALERQHCDATKLASLGFQNSVSMADGLRLTIDSVMRDRGIG</sequence>
<proteinExistence type="inferred from homology"/>
<dbReference type="AlphaFoldDB" id="A0A1Y5Y9I4"/>
<evidence type="ECO:0000259" key="2">
    <source>
        <dbReference type="Pfam" id="PF01370"/>
    </source>
</evidence>
<dbReference type="Pfam" id="PF01370">
    <property type="entry name" value="Epimerase"/>
    <property type="match status" value="1"/>
</dbReference>
<reference evidence="3 4" key="1">
    <citation type="submission" date="2017-04" db="EMBL/GenBank/DDBJ databases">
        <authorList>
            <person name="Afonso C.L."/>
            <person name="Miller P.J."/>
            <person name="Scott M.A."/>
            <person name="Spackman E."/>
            <person name="Goraichik I."/>
            <person name="Dimitrov K.M."/>
            <person name="Suarez D.L."/>
            <person name="Swayne D.E."/>
        </authorList>
    </citation>
    <scope>NUCLEOTIDE SEQUENCE [LARGE SCALE GENOMIC DNA]</scope>
    <source>
        <strain evidence="3 4">DSM 43828</strain>
    </source>
</reference>
<protein>
    <submittedName>
        <fullName evidence="3">CDP-glucose 4,6-dehydratase</fullName>
    </submittedName>
</protein>